<dbReference type="Proteomes" id="UP000198561">
    <property type="component" value="Unassembled WGS sequence"/>
</dbReference>
<protein>
    <submittedName>
        <fullName evidence="1">Uncharacterized protein</fullName>
    </submittedName>
</protein>
<proteinExistence type="predicted"/>
<organism evidence="1 2">
    <name type="scientific">Chryseobacterium culicis</name>
    <dbReference type="NCBI Taxonomy" id="680127"/>
    <lineage>
        <taxon>Bacteria</taxon>
        <taxon>Pseudomonadati</taxon>
        <taxon>Bacteroidota</taxon>
        <taxon>Flavobacteriia</taxon>
        <taxon>Flavobacteriales</taxon>
        <taxon>Weeksellaceae</taxon>
        <taxon>Chryseobacterium group</taxon>
        <taxon>Chryseobacterium</taxon>
    </lineage>
</organism>
<reference evidence="1 2" key="1">
    <citation type="submission" date="2016-10" db="EMBL/GenBank/DDBJ databases">
        <authorList>
            <person name="de Groot N.N."/>
        </authorList>
    </citation>
    <scope>NUCLEOTIDE SEQUENCE [LARGE SCALE GENOMIC DNA]</scope>
    <source>
        <strain evidence="1 2">DSM 23031</strain>
    </source>
</reference>
<evidence type="ECO:0000313" key="2">
    <source>
        <dbReference type="Proteomes" id="UP000198561"/>
    </source>
</evidence>
<dbReference type="EMBL" id="FNWQ01000008">
    <property type="protein sequence ID" value="SEH46645.1"/>
    <property type="molecule type" value="Genomic_DNA"/>
</dbReference>
<dbReference type="STRING" id="680127.SAMN05421593_4420"/>
<name>A0A1H6IIB4_CHRCI</name>
<accession>A0A1H6IIB4</accession>
<gene>
    <name evidence="1" type="ORF">SAMN05421593_4420</name>
</gene>
<sequence>MIGRSELIFTRTVEGRGILLKLRFQSLLHRNTGIEHLSKWTR</sequence>
<dbReference type="AlphaFoldDB" id="A0A1H6IIB4"/>
<evidence type="ECO:0000313" key="1">
    <source>
        <dbReference type="EMBL" id="SEH46645.1"/>
    </source>
</evidence>